<dbReference type="OrthoDB" id="396512at2"/>
<feature type="domain" description="Glycosyltransferase 2-like" evidence="3">
    <location>
        <begin position="13"/>
        <end position="132"/>
    </location>
</feature>
<keyword evidence="1" id="KW-0328">Glycosyltransferase</keyword>
<dbReference type="EMBL" id="SELH01000011">
    <property type="protein sequence ID" value="TWP30648.1"/>
    <property type="molecule type" value="Genomic_DNA"/>
</dbReference>
<evidence type="ECO:0000259" key="3">
    <source>
        <dbReference type="Pfam" id="PF00535"/>
    </source>
</evidence>
<dbReference type="InterPro" id="IPR029044">
    <property type="entry name" value="Nucleotide-diphossugar_trans"/>
</dbReference>
<dbReference type="Proteomes" id="UP000319499">
    <property type="component" value="Unassembled WGS sequence"/>
</dbReference>
<dbReference type="PANTHER" id="PTHR22916:SF51">
    <property type="entry name" value="GLYCOSYLTRANSFERASE EPSH-RELATED"/>
    <property type="match status" value="1"/>
</dbReference>
<evidence type="ECO:0000313" key="5">
    <source>
        <dbReference type="Proteomes" id="UP000319499"/>
    </source>
</evidence>
<organism evidence="4 5">
    <name type="scientific">Apibacter muscae</name>
    <dbReference type="NCBI Taxonomy" id="2509004"/>
    <lineage>
        <taxon>Bacteria</taxon>
        <taxon>Pseudomonadati</taxon>
        <taxon>Bacteroidota</taxon>
        <taxon>Flavobacteriia</taxon>
        <taxon>Flavobacteriales</taxon>
        <taxon>Weeksellaceae</taxon>
        <taxon>Apibacter</taxon>
    </lineage>
</organism>
<dbReference type="GO" id="GO:0016758">
    <property type="term" value="F:hexosyltransferase activity"/>
    <property type="evidence" value="ECO:0007669"/>
    <property type="project" value="UniProtKB-ARBA"/>
</dbReference>
<dbReference type="RefSeq" id="WP_146291320.1">
    <property type="nucleotide sequence ID" value="NZ_SELH01000011.1"/>
</dbReference>
<protein>
    <submittedName>
        <fullName evidence="4">Glycosyltransferase</fullName>
    </submittedName>
</protein>
<dbReference type="InterPro" id="IPR001173">
    <property type="entry name" value="Glyco_trans_2-like"/>
</dbReference>
<comment type="caution">
    <text evidence="4">The sequence shown here is derived from an EMBL/GenBank/DDBJ whole genome shotgun (WGS) entry which is preliminary data.</text>
</comment>
<evidence type="ECO:0000256" key="1">
    <source>
        <dbReference type="ARBA" id="ARBA00022676"/>
    </source>
</evidence>
<dbReference type="PANTHER" id="PTHR22916">
    <property type="entry name" value="GLYCOSYLTRANSFERASE"/>
    <property type="match status" value="1"/>
</dbReference>
<dbReference type="Gene3D" id="3.90.550.10">
    <property type="entry name" value="Spore Coat Polysaccharide Biosynthesis Protein SpsA, Chain A"/>
    <property type="match status" value="1"/>
</dbReference>
<proteinExistence type="predicted"/>
<gene>
    <name evidence="4" type="ORF">ETU09_01210</name>
</gene>
<keyword evidence="5" id="KW-1185">Reference proteome</keyword>
<evidence type="ECO:0000313" key="4">
    <source>
        <dbReference type="EMBL" id="TWP30648.1"/>
    </source>
</evidence>
<reference evidence="4 5" key="1">
    <citation type="submission" date="2019-02" db="EMBL/GenBank/DDBJ databases">
        <title>Apibacter muscae sp. nov.: a novel member of the house fly microbiota.</title>
        <authorList>
            <person name="Park R."/>
        </authorList>
    </citation>
    <scope>NUCLEOTIDE SEQUENCE [LARGE SCALE GENOMIC DNA]</scope>
    <source>
        <strain evidence="4 5">AL1</strain>
    </source>
</reference>
<dbReference type="SUPFAM" id="SSF53448">
    <property type="entry name" value="Nucleotide-diphospho-sugar transferases"/>
    <property type="match status" value="1"/>
</dbReference>
<accession>A0A563DK73</accession>
<dbReference type="CDD" id="cd00761">
    <property type="entry name" value="Glyco_tranf_GTA_type"/>
    <property type="match status" value="1"/>
</dbReference>
<sequence length="337" mass="39773">MPLSNQSLPLITVSIPIYNCEKYIERCISSVLNQTYPNIEIILVNDKSSDGSLEIIKQIQEKHPESIEIINFRENKGPSAARNAGIDRANGEYLFFIDSDDEITETCIEKLYVKSIETGATISMGKSLAKNTFKRTEYEIFPFKKDLSYLEGNDIILKNFCEGNWSITCWNKLVKLDFLKKNLLYFVEGIFSQDELWSFHCALKLDSIAFLDEYTYYYYLHGESIIFNKTKRNFENHQTIVEYFTKAYYEQNSIRKKYILNHIIKFKEITLTMQYQIMGRDIKYWKKNYSRLKKSPSLSVVDYFSNSFSKDIKKKNILQNLPSSLGYRLYKWRIERT</sequence>
<dbReference type="AlphaFoldDB" id="A0A563DK73"/>
<keyword evidence="2 4" id="KW-0808">Transferase</keyword>
<name>A0A563DK73_9FLAO</name>
<dbReference type="Pfam" id="PF00535">
    <property type="entry name" value="Glycos_transf_2"/>
    <property type="match status" value="1"/>
</dbReference>
<evidence type="ECO:0000256" key="2">
    <source>
        <dbReference type="ARBA" id="ARBA00022679"/>
    </source>
</evidence>